<feature type="domain" description="ABC transmembrane type-1" evidence="9">
    <location>
        <begin position="67"/>
        <end position="273"/>
    </location>
</feature>
<keyword evidence="11" id="KW-1185">Reference proteome</keyword>
<evidence type="ECO:0000313" key="10">
    <source>
        <dbReference type="EMBL" id="NYT36472.1"/>
    </source>
</evidence>
<feature type="transmembrane region" description="Helical" evidence="8">
    <location>
        <begin position="103"/>
        <end position="127"/>
    </location>
</feature>
<evidence type="ECO:0000256" key="2">
    <source>
        <dbReference type="ARBA" id="ARBA00007069"/>
    </source>
</evidence>
<dbReference type="Proteomes" id="UP000580517">
    <property type="component" value="Unassembled WGS sequence"/>
</dbReference>
<dbReference type="AlphaFoldDB" id="A0A853FA28"/>
<evidence type="ECO:0000256" key="6">
    <source>
        <dbReference type="ARBA" id="ARBA00022989"/>
    </source>
</evidence>
<feature type="transmembrane region" description="Helical" evidence="8">
    <location>
        <begin position="71"/>
        <end position="91"/>
    </location>
</feature>
<dbReference type="InterPro" id="IPR035906">
    <property type="entry name" value="MetI-like_sf"/>
</dbReference>
<dbReference type="CDD" id="cd06261">
    <property type="entry name" value="TM_PBP2"/>
    <property type="match status" value="1"/>
</dbReference>
<dbReference type="SUPFAM" id="SSF161098">
    <property type="entry name" value="MetI-like"/>
    <property type="match status" value="1"/>
</dbReference>
<proteinExistence type="inferred from homology"/>
<evidence type="ECO:0000256" key="8">
    <source>
        <dbReference type="RuleBase" id="RU363032"/>
    </source>
</evidence>
<evidence type="ECO:0000256" key="1">
    <source>
        <dbReference type="ARBA" id="ARBA00004651"/>
    </source>
</evidence>
<keyword evidence="6 8" id="KW-1133">Transmembrane helix</keyword>
<comment type="caution">
    <text evidence="10">The sequence shown here is derived from an EMBL/GenBank/DDBJ whole genome shotgun (WGS) entry which is preliminary data.</text>
</comment>
<keyword evidence="5 8" id="KW-0812">Transmembrane</keyword>
<protein>
    <submittedName>
        <fullName evidence="10">ABC transporter permease</fullName>
    </submittedName>
</protein>
<evidence type="ECO:0000256" key="4">
    <source>
        <dbReference type="ARBA" id="ARBA00022475"/>
    </source>
</evidence>
<feature type="transmembrane region" description="Helical" evidence="8">
    <location>
        <begin position="250"/>
        <end position="271"/>
    </location>
</feature>
<comment type="subcellular location">
    <subcellularLocation>
        <location evidence="1 8">Cell membrane</location>
        <topology evidence="1 8">Multi-pass membrane protein</topology>
    </subcellularLocation>
</comment>
<sequence>MTPGNRAKPWLLTAPALVLYATFLIVPLFMVLLISFFSFDFYGGIQRTFTWKNYVDIATDAYYYEVYARTFGVAAAVTAISIVLGSTEAYVLSRMRKPWKGLFLMIVLGPLLISVVVRTLGWALLFGSTGLISQALQLLGLSSGPVSLMYTNLGVTIALTHVLVPFMVIAVWASLQRINPSSEAAARSLGAGQLTVVRRVILPQIMPGIASGSIIVFSLAASAFATPEIIGGRRLKTVATSAYDEFLNTLNWPLGAALAIILLLATMAVLVSANRLIERRYSAVYS</sequence>
<comment type="similarity">
    <text evidence="2">Belongs to the binding-protein-dependent transport system permease family. CysTW subfamily.</text>
</comment>
<dbReference type="EMBL" id="JACCEW010000002">
    <property type="protein sequence ID" value="NYT36472.1"/>
    <property type="molecule type" value="Genomic_DNA"/>
</dbReference>
<dbReference type="Gene3D" id="1.10.3720.10">
    <property type="entry name" value="MetI-like"/>
    <property type="match status" value="1"/>
</dbReference>
<gene>
    <name evidence="10" type="ORF">H0A68_06270</name>
</gene>
<keyword evidence="7 8" id="KW-0472">Membrane</keyword>
<accession>A0A853FA28</accession>
<dbReference type="GO" id="GO:0005886">
    <property type="term" value="C:plasma membrane"/>
    <property type="evidence" value="ECO:0007669"/>
    <property type="project" value="UniProtKB-SubCell"/>
</dbReference>
<dbReference type="PANTHER" id="PTHR42929">
    <property type="entry name" value="INNER MEMBRANE ABC TRANSPORTER PERMEASE PROTEIN YDCU-RELATED-RELATED"/>
    <property type="match status" value="1"/>
</dbReference>
<name>A0A853FA28_9BURK</name>
<evidence type="ECO:0000256" key="7">
    <source>
        <dbReference type="ARBA" id="ARBA00023136"/>
    </source>
</evidence>
<dbReference type="InterPro" id="IPR000515">
    <property type="entry name" value="MetI-like"/>
</dbReference>
<feature type="transmembrane region" description="Helical" evidence="8">
    <location>
        <begin position="12"/>
        <end position="39"/>
    </location>
</feature>
<reference evidence="10 11" key="1">
    <citation type="submission" date="2020-07" db="EMBL/GenBank/DDBJ databases">
        <title>Taxonomic revisions and descriptions of new bacterial species based on genomic comparisons in the high-G+C-content subgroup of the family Alcaligenaceae.</title>
        <authorList>
            <person name="Szabo A."/>
            <person name="Felfoldi T."/>
        </authorList>
    </citation>
    <scope>NUCLEOTIDE SEQUENCE [LARGE SCALE GENOMIC DNA]</scope>
    <source>
        <strain evidence="10 11">DSM 25264</strain>
    </source>
</reference>
<evidence type="ECO:0000256" key="5">
    <source>
        <dbReference type="ARBA" id="ARBA00022692"/>
    </source>
</evidence>
<dbReference type="OrthoDB" id="9156191at2"/>
<dbReference type="GO" id="GO:0055085">
    <property type="term" value="P:transmembrane transport"/>
    <property type="evidence" value="ECO:0007669"/>
    <property type="project" value="InterPro"/>
</dbReference>
<organism evidence="10 11">
    <name type="scientific">Allopusillimonas soli</name>
    <dbReference type="NCBI Taxonomy" id="659016"/>
    <lineage>
        <taxon>Bacteria</taxon>
        <taxon>Pseudomonadati</taxon>
        <taxon>Pseudomonadota</taxon>
        <taxon>Betaproteobacteria</taxon>
        <taxon>Burkholderiales</taxon>
        <taxon>Alcaligenaceae</taxon>
        <taxon>Allopusillimonas</taxon>
    </lineage>
</organism>
<evidence type="ECO:0000256" key="3">
    <source>
        <dbReference type="ARBA" id="ARBA00022448"/>
    </source>
</evidence>
<evidence type="ECO:0000259" key="9">
    <source>
        <dbReference type="PROSITE" id="PS50928"/>
    </source>
</evidence>
<feature type="transmembrane region" description="Helical" evidence="8">
    <location>
        <begin position="147"/>
        <end position="173"/>
    </location>
</feature>
<dbReference type="PROSITE" id="PS50928">
    <property type="entry name" value="ABC_TM1"/>
    <property type="match status" value="1"/>
</dbReference>
<dbReference type="PANTHER" id="PTHR42929:SF5">
    <property type="entry name" value="ABC TRANSPORTER PERMEASE PROTEIN"/>
    <property type="match status" value="1"/>
</dbReference>
<evidence type="ECO:0000313" key="11">
    <source>
        <dbReference type="Proteomes" id="UP000580517"/>
    </source>
</evidence>
<keyword evidence="3 8" id="KW-0813">Transport</keyword>
<feature type="transmembrane region" description="Helical" evidence="8">
    <location>
        <begin position="208"/>
        <end position="230"/>
    </location>
</feature>
<dbReference type="Pfam" id="PF00528">
    <property type="entry name" value="BPD_transp_1"/>
    <property type="match status" value="1"/>
</dbReference>
<dbReference type="RefSeq" id="WP_129968447.1">
    <property type="nucleotide sequence ID" value="NZ_JACCEW010000002.1"/>
</dbReference>
<keyword evidence="4" id="KW-1003">Cell membrane</keyword>